<proteinExistence type="predicted"/>
<accession>A0A814BBQ9</accession>
<dbReference type="InterPro" id="IPR011992">
    <property type="entry name" value="EF-hand-dom_pair"/>
</dbReference>
<dbReference type="PANTHER" id="PTHR23048">
    <property type="entry name" value="MYOSIN LIGHT CHAIN 1, 3"/>
    <property type="match status" value="1"/>
</dbReference>
<dbReference type="PROSITE" id="PS00018">
    <property type="entry name" value="EF_HAND_1"/>
    <property type="match status" value="2"/>
</dbReference>
<feature type="domain" description="EF-hand" evidence="5">
    <location>
        <begin position="136"/>
        <end position="168"/>
    </location>
</feature>
<evidence type="ECO:0000313" key="6">
    <source>
        <dbReference type="EMBL" id="CAF0925944.1"/>
    </source>
</evidence>
<evidence type="ECO:0000256" key="4">
    <source>
        <dbReference type="SAM" id="MobiDB-lite"/>
    </source>
</evidence>
<dbReference type="Pfam" id="PF13499">
    <property type="entry name" value="EF-hand_7"/>
    <property type="match status" value="2"/>
</dbReference>
<dbReference type="GO" id="GO:0016460">
    <property type="term" value="C:myosin II complex"/>
    <property type="evidence" value="ECO:0007669"/>
    <property type="project" value="TreeGrafter"/>
</dbReference>
<gene>
    <name evidence="7" type="ORF">FNK824_LOCUS10110</name>
    <name evidence="6" type="ORF">SEV965_LOCUS6907</name>
</gene>
<feature type="domain" description="EF-hand" evidence="5">
    <location>
        <begin position="100"/>
        <end position="135"/>
    </location>
</feature>
<protein>
    <recommendedName>
        <fullName evidence="5">EF-hand domain-containing protein</fullName>
    </recommendedName>
</protein>
<dbReference type="CDD" id="cd00051">
    <property type="entry name" value="EFh"/>
    <property type="match status" value="1"/>
</dbReference>
<feature type="region of interest" description="Disordered" evidence="4">
    <location>
        <begin position="1"/>
        <end position="27"/>
    </location>
</feature>
<evidence type="ECO:0000259" key="5">
    <source>
        <dbReference type="PROSITE" id="PS50222"/>
    </source>
</evidence>
<dbReference type="FunFam" id="1.10.238.10:FF:000001">
    <property type="entry name" value="Calmodulin 1"/>
    <property type="match status" value="1"/>
</dbReference>
<keyword evidence="3" id="KW-0106">Calcium</keyword>
<dbReference type="EMBL" id="CAJNOU010000232">
    <property type="protein sequence ID" value="CAF0925944.1"/>
    <property type="molecule type" value="Genomic_DNA"/>
</dbReference>
<evidence type="ECO:0000256" key="1">
    <source>
        <dbReference type="ARBA" id="ARBA00022723"/>
    </source>
</evidence>
<keyword evidence="1" id="KW-0479">Metal-binding</keyword>
<keyword evidence="2" id="KW-0677">Repeat</keyword>
<evidence type="ECO:0000313" key="7">
    <source>
        <dbReference type="EMBL" id="CAF3715386.1"/>
    </source>
</evidence>
<dbReference type="PANTHER" id="PTHR23048:SF48">
    <property type="entry name" value="CENTRIN 3"/>
    <property type="match status" value="1"/>
</dbReference>
<evidence type="ECO:0000256" key="3">
    <source>
        <dbReference type="ARBA" id="ARBA00022837"/>
    </source>
</evidence>
<feature type="domain" description="EF-hand" evidence="5">
    <location>
        <begin position="27"/>
        <end position="62"/>
    </location>
</feature>
<dbReference type="InterPro" id="IPR050230">
    <property type="entry name" value="CALM/Myosin/TropC-like"/>
</dbReference>
<dbReference type="EMBL" id="CAJOBE010001110">
    <property type="protein sequence ID" value="CAF3715386.1"/>
    <property type="molecule type" value="Genomic_DNA"/>
</dbReference>
<dbReference type="AlphaFoldDB" id="A0A814BBQ9"/>
<dbReference type="InterPro" id="IPR018247">
    <property type="entry name" value="EF_Hand_1_Ca_BS"/>
</dbReference>
<dbReference type="Proteomes" id="UP000663889">
    <property type="component" value="Unassembled WGS sequence"/>
</dbReference>
<feature type="compositionally biased region" description="Basic and acidic residues" evidence="4">
    <location>
        <begin position="16"/>
        <end position="25"/>
    </location>
</feature>
<organism evidence="6 8">
    <name type="scientific">Rotaria sordida</name>
    <dbReference type="NCBI Taxonomy" id="392033"/>
    <lineage>
        <taxon>Eukaryota</taxon>
        <taxon>Metazoa</taxon>
        <taxon>Spiralia</taxon>
        <taxon>Gnathifera</taxon>
        <taxon>Rotifera</taxon>
        <taxon>Eurotatoria</taxon>
        <taxon>Bdelloidea</taxon>
        <taxon>Philodinida</taxon>
        <taxon>Philodinidae</taxon>
        <taxon>Rotaria</taxon>
    </lineage>
</organism>
<dbReference type="PROSITE" id="PS50222">
    <property type="entry name" value="EF_HAND_2"/>
    <property type="match status" value="3"/>
</dbReference>
<feature type="compositionally biased region" description="Polar residues" evidence="4">
    <location>
        <begin position="1"/>
        <end position="14"/>
    </location>
</feature>
<dbReference type="Gene3D" id="1.10.238.10">
    <property type="entry name" value="EF-hand"/>
    <property type="match status" value="2"/>
</dbReference>
<dbReference type="SMART" id="SM00054">
    <property type="entry name" value="EFh"/>
    <property type="match status" value="4"/>
</dbReference>
<dbReference type="InterPro" id="IPR002048">
    <property type="entry name" value="EF_hand_dom"/>
</dbReference>
<evidence type="ECO:0000313" key="8">
    <source>
        <dbReference type="Proteomes" id="UP000663889"/>
    </source>
</evidence>
<dbReference type="GO" id="GO:0005509">
    <property type="term" value="F:calcium ion binding"/>
    <property type="evidence" value="ECO:0007669"/>
    <property type="project" value="InterPro"/>
</dbReference>
<name>A0A814BBQ9_9BILA</name>
<dbReference type="SUPFAM" id="SSF47473">
    <property type="entry name" value="EF-hand"/>
    <property type="match status" value="1"/>
</dbReference>
<comment type="caution">
    <text evidence="6">The sequence shown here is derived from an EMBL/GenBank/DDBJ whole genome shotgun (WGS) entry which is preliminary data.</text>
</comment>
<reference evidence="6" key="1">
    <citation type="submission" date="2021-02" db="EMBL/GenBank/DDBJ databases">
        <authorList>
            <person name="Nowell W R."/>
        </authorList>
    </citation>
    <scope>NUCLEOTIDE SEQUENCE</scope>
</reference>
<evidence type="ECO:0000256" key="2">
    <source>
        <dbReference type="ARBA" id="ARBA00022737"/>
    </source>
</evidence>
<sequence>MEFNFTSSIFPKSTKSSKDRRHELTPEENDEIKEVFELFDNDKDNELDYYEFKIALRALGFDIHKTEVEGLMHDYDRQGTDKITYHDFHEIAAEMVLRRDLRDEILKAFKLFDDDETGKISLKKLRRVARELDDNANEEELKAMIDEFDLDGDGEINFDEFMAMLSSD</sequence>
<dbReference type="Proteomes" id="UP000663874">
    <property type="component" value="Unassembled WGS sequence"/>
</dbReference>